<dbReference type="InParanoid" id="A0A0C3N836"/>
<dbReference type="EMBL" id="KN832033">
    <property type="protein sequence ID" value="KIN97204.1"/>
    <property type="molecule type" value="Genomic_DNA"/>
</dbReference>
<organism evidence="1 2">
    <name type="scientific">Pisolithus tinctorius Marx 270</name>
    <dbReference type="NCBI Taxonomy" id="870435"/>
    <lineage>
        <taxon>Eukaryota</taxon>
        <taxon>Fungi</taxon>
        <taxon>Dikarya</taxon>
        <taxon>Basidiomycota</taxon>
        <taxon>Agaricomycotina</taxon>
        <taxon>Agaricomycetes</taxon>
        <taxon>Agaricomycetidae</taxon>
        <taxon>Boletales</taxon>
        <taxon>Sclerodermatineae</taxon>
        <taxon>Pisolithaceae</taxon>
        <taxon>Pisolithus</taxon>
    </lineage>
</organism>
<dbReference type="AlphaFoldDB" id="A0A0C3N836"/>
<dbReference type="Proteomes" id="UP000054217">
    <property type="component" value="Unassembled WGS sequence"/>
</dbReference>
<keyword evidence="2" id="KW-1185">Reference proteome</keyword>
<dbReference type="HOGENOM" id="CLU_1540700_0_0_1"/>
<sequence length="174" mass="18829">MLVISGGALAASSAYVSLEADVDVVVFARGGIQDISGELQCRALEGESAPGVETELDLEGDIDITLPDDTYLAKTLHCLCLCNRYAIPLSLVPHSEPGITYCSNRSSYHIPINTAHMPTLCDLHFVPPHVHLSTGAQSSMQFGAIDDGEGCRLVSRMQREVVLRAITILYFRKP</sequence>
<evidence type="ECO:0000313" key="2">
    <source>
        <dbReference type="Proteomes" id="UP000054217"/>
    </source>
</evidence>
<accession>A0A0C3N836</accession>
<proteinExistence type="predicted"/>
<name>A0A0C3N836_PISTI</name>
<dbReference type="STRING" id="870435.A0A0C3N836"/>
<reference evidence="2" key="2">
    <citation type="submission" date="2015-01" db="EMBL/GenBank/DDBJ databases">
        <title>Evolutionary Origins and Diversification of the Mycorrhizal Mutualists.</title>
        <authorList>
            <consortium name="DOE Joint Genome Institute"/>
            <consortium name="Mycorrhizal Genomics Consortium"/>
            <person name="Kohler A."/>
            <person name="Kuo A."/>
            <person name="Nagy L.G."/>
            <person name="Floudas D."/>
            <person name="Copeland A."/>
            <person name="Barry K.W."/>
            <person name="Cichocki N."/>
            <person name="Veneault-Fourrey C."/>
            <person name="LaButti K."/>
            <person name="Lindquist E.A."/>
            <person name="Lipzen A."/>
            <person name="Lundell T."/>
            <person name="Morin E."/>
            <person name="Murat C."/>
            <person name="Riley R."/>
            <person name="Ohm R."/>
            <person name="Sun H."/>
            <person name="Tunlid A."/>
            <person name="Henrissat B."/>
            <person name="Grigoriev I.V."/>
            <person name="Hibbett D.S."/>
            <person name="Martin F."/>
        </authorList>
    </citation>
    <scope>NUCLEOTIDE SEQUENCE [LARGE SCALE GENOMIC DNA]</scope>
    <source>
        <strain evidence="2">Marx 270</strain>
    </source>
</reference>
<protein>
    <submittedName>
        <fullName evidence="1">Uncharacterized protein</fullName>
    </submittedName>
</protein>
<reference evidence="1 2" key="1">
    <citation type="submission" date="2014-04" db="EMBL/GenBank/DDBJ databases">
        <authorList>
            <consortium name="DOE Joint Genome Institute"/>
            <person name="Kuo A."/>
            <person name="Kohler A."/>
            <person name="Costa M.D."/>
            <person name="Nagy L.G."/>
            <person name="Floudas D."/>
            <person name="Copeland A."/>
            <person name="Barry K.W."/>
            <person name="Cichocki N."/>
            <person name="Veneault-Fourrey C."/>
            <person name="LaButti K."/>
            <person name="Lindquist E.A."/>
            <person name="Lipzen A."/>
            <person name="Lundell T."/>
            <person name="Morin E."/>
            <person name="Murat C."/>
            <person name="Sun H."/>
            <person name="Tunlid A."/>
            <person name="Henrissat B."/>
            <person name="Grigoriev I.V."/>
            <person name="Hibbett D.S."/>
            <person name="Martin F."/>
            <person name="Nordberg H.P."/>
            <person name="Cantor M.N."/>
            <person name="Hua S.X."/>
        </authorList>
    </citation>
    <scope>NUCLEOTIDE SEQUENCE [LARGE SCALE GENOMIC DNA]</scope>
    <source>
        <strain evidence="1 2">Marx 270</strain>
    </source>
</reference>
<dbReference type="OrthoDB" id="508204at2759"/>
<evidence type="ECO:0000313" key="1">
    <source>
        <dbReference type="EMBL" id="KIN97204.1"/>
    </source>
</evidence>
<gene>
    <name evidence="1" type="ORF">M404DRAFT_32538</name>
</gene>